<feature type="region of interest" description="Disordered" evidence="1">
    <location>
        <begin position="36"/>
        <end position="95"/>
    </location>
</feature>
<accession>A0A401TQZ9</accession>
<dbReference type="EMBL" id="BEZZ01144951">
    <property type="protein sequence ID" value="GCC45056.1"/>
    <property type="molecule type" value="Genomic_DNA"/>
</dbReference>
<reference evidence="2 3" key="1">
    <citation type="journal article" date="2018" name="Nat. Ecol. Evol.">
        <title>Shark genomes provide insights into elasmobranch evolution and the origin of vertebrates.</title>
        <authorList>
            <person name="Hara Y"/>
            <person name="Yamaguchi K"/>
            <person name="Onimaru K"/>
            <person name="Kadota M"/>
            <person name="Koyanagi M"/>
            <person name="Keeley SD"/>
            <person name="Tatsumi K"/>
            <person name="Tanaka K"/>
            <person name="Motone F"/>
            <person name="Kageyama Y"/>
            <person name="Nozu R"/>
            <person name="Adachi N"/>
            <person name="Nishimura O"/>
            <person name="Nakagawa R"/>
            <person name="Tanegashima C"/>
            <person name="Kiyatake I"/>
            <person name="Matsumoto R"/>
            <person name="Murakumo K"/>
            <person name="Nishida K"/>
            <person name="Terakita A"/>
            <person name="Kuratani S"/>
            <person name="Sato K"/>
            <person name="Hyodo S Kuraku.S."/>
        </authorList>
    </citation>
    <scope>NUCLEOTIDE SEQUENCE [LARGE SCALE GENOMIC DNA]</scope>
</reference>
<feature type="compositionally biased region" description="Basic residues" evidence="1">
    <location>
        <begin position="36"/>
        <end position="47"/>
    </location>
</feature>
<name>A0A401TQZ9_CHIPU</name>
<sequence>MAAPRARRAGIYQTWPPPRTKMAAALKSTGRVALRRAPHKDGLRRRTQWSLPLTWPPPLQSMEGAGCPAPRWPPPFKRTGTVAWSASPHQDGHRPIQSVEACGCPAPAWRPPWK</sequence>
<comment type="caution">
    <text evidence="2">The sequence shown here is derived from an EMBL/GenBank/DDBJ whole genome shotgun (WGS) entry which is preliminary data.</text>
</comment>
<evidence type="ECO:0000313" key="2">
    <source>
        <dbReference type="EMBL" id="GCC45056.1"/>
    </source>
</evidence>
<protein>
    <submittedName>
        <fullName evidence="2">Uncharacterized protein</fullName>
    </submittedName>
</protein>
<proteinExistence type="predicted"/>
<evidence type="ECO:0000313" key="3">
    <source>
        <dbReference type="Proteomes" id="UP000287033"/>
    </source>
</evidence>
<keyword evidence="3" id="KW-1185">Reference proteome</keyword>
<organism evidence="2 3">
    <name type="scientific">Chiloscyllium punctatum</name>
    <name type="common">Brownbanded bambooshark</name>
    <name type="synonym">Hemiscyllium punctatum</name>
    <dbReference type="NCBI Taxonomy" id="137246"/>
    <lineage>
        <taxon>Eukaryota</taxon>
        <taxon>Metazoa</taxon>
        <taxon>Chordata</taxon>
        <taxon>Craniata</taxon>
        <taxon>Vertebrata</taxon>
        <taxon>Chondrichthyes</taxon>
        <taxon>Elasmobranchii</taxon>
        <taxon>Galeomorphii</taxon>
        <taxon>Galeoidea</taxon>
        <taxon>Orectolobiformes</taxon>
        <taxon>Hemiscylliidae</taxon>
        <taxon>Chiloscyllium</taxon>
    </lineage>
</organism>
<gene>
    <name evidence="2" type="ORF">chiPu_0028963</name>
</gene>
<dbReference type="AlphaFoldDB" id="A0A401TQZ9"/>
<dbReference type="Proteomes" id="UP000287033">
    <property type="component" value="Unassembled WGS sequence"/>
</dbReference>
<evidence type="ECO:0000256" key="1">
    <source>
        <dbReference type="SAM" id="MobiDB-lite"/>
    </source>
</evidence>